<evidence type="ECO:0000256" key="8">
    <source>
        <dbReference type="ARBA" id="ARBA00023014"/>
    </source>
</evidence>
<dbReference type="Pfam" id="PF14691">
    <property type="entry name" value="Fer4_20"/>
    <property type="match status" value="1"/>
</dbReference>
<dbReference type="KEGG" id="dae:Dtox_1350"/>
<dbReference type="PRINTS" id="PR00419">
    <property type="entry name" value="ADXRDTASE"/>
</dbReference>
<comment type="similarity">
    <text evidence="2">Belongs to the HdrA family.</text>
</comment>
<dbReference type="InterPro" id="IPR017896">
    <property type="entry name" value="4Fe4S_Fe-S-bd"/>
</dbReference>
<dbReference type="Gene3D" id="3.50.50.60">
    <property type="entry name" value="FAD/NAD(P)-binding domain"/>
    <property type="match status" value="4"/>
</dbReference>
<dbReference type="InterPro" id="IPR017900">
    <property type="entry name" value="4Fe4S_Fe_S_CS"/>
</dbReference>
<evidence type="ECO:0000256" key="4">
    <source>
        <dbReference type="ARBA" id="ARBA00022723"/>
    </source>
</evidence>
<keyword evidence="5" id="KW-0274">FAD</keyword>
<dbReference type="InterPro" id="IPR036188">
    <property type="entry name" value="FAD/NAD-bd_sf"/>
</dbReference>
<dbReference type="Pfam" id="PF13237">
    <property type="entry name" value="Fer4_10"/>
    <property type="match status" value="1"/>
</dbReference>
<dbReference type="eggNOG" id="COG0493">
    <property type="taxonomic scope" value="Bacteria"/>
</dbReference>
<proteinExistence type="inferred from homology"/>
<protein>
    <submittedName>
        <fullName evidence="10">4Fe-4S ferredoxin iron-sulfur binding domain protein</fullName>
    </submittedName>
</protein>
<dbReference type="PANTHER" id="PTHR43498">
    <property type="entry name" value="FERREDOXIN:COB-COM HETERODISULFIDE REDUCTASE SUBUNIT A"/>
    <property type="match status" value="1"/>
</dbReference>
<dbReference type="PANTHER" id="PTHR43498:SF1">
    <property type="entry name" value="COB--COM HETERODISULFIDE REDUCTASE IRON-SULFUR SUBUNIT A"/>
    <property type="match status" value="1"/>
</dbReference>
<keyword evidence="5" id="KW-0285">Flavoprotein</keyword>
<dbReference type="Gene3D" id="3.30.70.20">
    <property type="match status" value="1"/>
</dbReference>
<dbReference type="PROSITE" id="PS00198">
    <property type="entry name" value="4FE4S_FER_1"/>
    <property type="match status" value="3"/>
</dbReference>
<evidence type="ECO:0000256" key="2">
    <source>
        <dbReference type="ARBA" id="ARBA00006561"/>
    </source>
</evidence>
<evidence type="ECO:0000256" key="7">
    <source>
        <dbReference type="ARBA" id="ARBA00023004"/>
    </source>
</evidence>
<keyword evidence="8" id="KW-0411">Iron-sulfur</keyword>
<name>C8W6D8_DESAS</name>
<feature type="domain" description="4Fe-4S ferredoxin-type" evidence="9">
    <location>
        <begin position="1400"/>
        <end position="1429"/>
    </location>
</feature>
<dbReference type="SUPFAM" id="SSF51905">
    <property type="entry name" value="FAD/NAD(P)-binding domain"/>
    <property type="match status" value="1"/>
</dbReference>
<evidence type="ECO:0000313" key="11">
    <source>
        <dbReference type="Proteomes" id="UP000002217"/>
    </source>
</evidence>
<dbReference type="SUPFAM" id="SSF46548">
    <property type="entry name" value="alpha-helical ferredoxin"/>
    <property type="match status" value="2"/>
</dbReference>
<evidence type="ECO:0000256" key="5">
    <source>
        <dbReference type="ARBA" id="ARBA00022827"/>
    </source>
</evidence>
<dbReference type="Gene3D" id="3.40.50.720">
    <property type="entry name" value="NAD(P)-binding Rossmann-like Domain"/>
    <property type="match status" value="1"/>
</dbReference>
<accession>C8W6D8</accession>
<dbReference type="PROSITE" id="PS51379">
    <property type="entry name" value="4FE4S_FER_2"/>
    <property type="match status" value="3"/>
</dbReference>
<dbReference type="Pfam" id="PF07992">
    <property type="entry name" value="Pyr_redox_2"/>
    <property type="match status" value="3"/>
</dbReference>
<dbReference type="SUPFAM" id="SSF54862">
    <property type="entry name" value="4Fe-4S ferredoxins"/>
    <property type="match status" value="1"/>
</dbReference>
<keyword evidence="11" id="KW-1185">Reference proteome</keyword>
<dbReference type="Gene3D" id="1.10.1060.10">
    <property type="entry name" value="Alpha-helical ferredoxin"/>
    <property type="match status" value="2"/>
</dbReference>
<sequence length="1480" mass="160488">MKNEEKTVGAALVLGAGIAGMQSAQDLANAGYLVHLVTDSPSVGGKMGQLDKTFPTNECAMCMLGPVMNETMSHPNIKLHTVSKLIDVEGEAGNFQVKIKKAPRYVDVEECTACSDCEQVCPVELPNKYNQGIGTVKAVYKLFPQAVPNKYLIDKKGTPPCREACPAGINVQGYVQLTKVRKFDEALALVHEKNPLASICGRICTRPCESACNRGKADDPVAIKNIKRFLADRILLGDNPAPEITVKKNKKIAIIGAGPGGLAGANFLALKGYQVTIFEALPVGGGMLRVGIPEYRLTKDIIEAEIARIQKMGVEIKYGQALGKDFTLESLKEQGYEAVLLAIGCQKGTTMNIEGTDLNGVMNGVDFLRKVNLGEPVVVGKKVVVVGGGNVAMDVVRSAIRLGAEEATIVYRRSQDEMPADHEEIEHALEEGINLAILTNPTKLIGDKGSVVKIELQKQALGEPDASGRRRPVPVEGSEYLMDVDTVIMAIGQAADMNGVSDSIVGSGKIVVDKNSMATGMAGVYACGDVVTGPATAVEAIAAGNKAANAIDYYLEGGKPEEFKFEFFQEVPPSENPFVMPEDIPFENRPKMPMISAEKRKTNFDEVELGYTEDMAVAEAERCLNCGGCCECLQCVDVCKKNAIDHNAREEIVDLNVGSIVLVPGFDLFDAKLKGEYGYGIYPNVITSIEFERFMSPTGPKGGHIYRPSDHKDPIRVAFIQCVGSRDCNNGSEYCSSICCMYSTKEAIIAKEHDNRIEATIFYLDIRSYGKNFDKYVNSAKESGVRYVRSMISKIKEDPATNNLFIKYIADGEIKEEEFDLVVLAIGVLPPKEAQLLSKTVGFELNEYGFAKTDMATPTKTTRDGVFVAGAFQGPRDIPETVVNASAAAGSAGGLIASARGTMVKGKDYPVEIDVLGQEPRIGVFVCHCGINIAGVVDVEKVVEAAKKMPGVEFANNYLYTCSEDTVKSIGDLIKEKGLNRIVVASCTVRTHQALFREGLKLGGLNQFYFEMANIRDQCSWVHRDNPERATEKAIDLVKGAIGKVKYHDPLYLEPSPVVQKALVVGGGIAGMTAALSFAEQGYPCYLIEKEKELGGTMKHIYTNLTGENMQEHLNETINKVKNNPLIEIYTEAELYDFHGHKGNFVSTINQAGAKIDLSHGVAVVATGGKEKTPQEFLYGANDKVITNQQLESLLNTGKFDPASKQVVFIQCVTTPEIDGLKYCSRTCCGQSVKNALQIKKQNPNTQVFILHRDMRTYGYMEKYYKEAREIGVIFVPYDSKKDIKVNSAADGKLSLQVLDAASRTVLKLNPDILSLASSTEASEGVEGIANLMKLTLNEDGFFVETHAKLAPVDFPSQGIFLCGTAHSPKFVGEAISQAQGAVARACTILSKENLMVGGVVAVVDEDKCAACLTCVRTCPFGVPKINERHRAQIESVQCQGCGTCVGECPNKAIQLQHYKDIQLIGKVEGMFYEINDSAS</sequence>
<dbReference type="GO" id="GO:0046872">
    <property type="term" value="F:metal ion binding"/>
    <property type="evidence" value="ECO:0007669"/>
    <property type="project" value="UniProtKB-KW"/>
</dbReference>
<evidence type="ECO:0000259" key="9">
    <source>
        <dbReference type="PROSITE" id="PS51379"/>
    </source>
</evidence>
<dbReference type="InterPro" id="IPR009051">
    <property type="entry name" value="Helical_ferredxn"/>
</dbReference>
<dbReference type="GO" id="GO:0051539">
    <property type="term" value="F:4 iron, 4 sulfur cluster binding"/>
    <property type="evidence" value="ECO:0007669"/>
    <property type="project" value="UniProtKB-KW"/>
</dbReference>
<dbReference type="STRING" id="485916.Dtox_1350"/>
<dbReference type="SUPFAM" id="SSF51971">
    <property type="entry name" value="Nucleotide-binding domain"/>
    <property type="match status" value="3"/>
</dbReference>
<evidence type="ECO:0000256" key="3">
    <source>
        <dbReference type="ARBA" id="ARBA00022485"/>
    </source>
</evidence>
<organism evidence="10 11">
    <name type="scientific">Desulfofarcimen acetoxidans (strain ATCC 49208 / DSM 771 / KCTC 5769 / VKM B-1644 / 5575)</name>
    <name type="common">Desulfotomaculum acetoxidans</name>
    <dbReference type="NCBI Taxonomy" id="485916"/>
    <lineage>
        <taxon>Bacteria</taxon>
        <taxon>Bacillati</taxon>
        <taxon>Bacillota</taxon>
        <taxon>Clostridia</taxon>
        <taxon>Eubacteriales</taxon>
        <taxon>Peptococcaceae</taxon>
        <taxon>Desulfofarcimen</taxon>
    </lineage>
</organism>
<evidence type="ECO:0000256" key="1">
    <source>
        <dbReference type="ARBA" id="ARBA00001974"/>
    </source>
</evidence>
<gene>
    <name evidence="10" type="ordered locus">Dtox_1350</name>
</gene>
<dbReference type="RefSeq" id="WP_015756942.1">
    <property type="nucleotide sequence ID" value="NC_013216.1"/>
</dbReference>
<keyword evidence="3" id="KW-0004">4Fe-4S</keyword>
<keyword evidence="4" id="KW-0479">Metal-binding</keyword>
<evidence type="ECO:0000256" key="6">
    <source>
        <dbReference type="ARBA" id="ARBA00023002"/>
    </source>
</evidence>
<dbReference type="InterPro" id="IPR028261">
    <property type="entry name" value="DPD_II"/>
</dbReference>
<keyword evidence="6" id="KW-0560">Oxidoreductase</keyword>
<keyword evidence="7" id="KW-0408">Iron</keyword>
<evidence type="ECO:0000313" key="10">
    <source>
        <dbReference type="EMBL" id="ACV62227.1"/>
    </source>
</evidence>
<feature type="domain" description="4Fe-4S ferredoxin-type" evidence="9">
    <location>
        <begin position="1430"/>
        <end position="1459"/>
    </location>
</feature>
<dbReference type="InterPro" id="IPR039650">
    <property type="entry name" value="HdrA-like"/>
</dbReference>
<dbReference type="eggNOG" id="COG1148">
    <property type="taxonomic scope" value="Bacteria"/>
</dbReference>
<dbReference type="Proteomes" id="UP000002217">
    <property type="component" value="Chromosome"/>
</dbReference>
<reference evidence="10 11" key="1">
    <citation type="journal article" date="2009" name="Stand. Genomic Sci.">
        <title>Complete genome sequence of Desulfotomaculum acetoxidans type strain (5575).</title>
        <authorList>
            <person name="Spring S."/>
            <person name="Lapidus A."/>
            <person name="Schroder M."/>
            <person name="Gleim D."/>
            <person name="Sims D."/>
            <person name="Meincke L."/>
            <person name="Glavina Del Rio T."/>
            <person name="Tice H."/>
            <person name="Copeland A."/>
            <person name="Cheng J.F."/>
            <person name="Lucas S."/>
            <person name="Chen F."/>
            <person name="Nolan M."/>
            <person name="Bruce D."/>
            <person name="Goodwin L."/>
            <person name="Pitluck S."/>
            <person name="Ivanova N."/>
            <person name="Mavromatis K."/>
            <person name="Mikhailova N."/>
            <person name="Pati A."/>
            <person name="Chen A."/>
            <person name="Palaniappan K."/>
            <person name="Land M."/>
            <person name="Hauser L."/>
            <person name="Chang Y.J."/>
            <person name="Jeffries C.D."/>
            <person name="Chain P."/>
            <person name="Saunders E."/>
            <person name="Brettin T."/>
            <person name="Detter J.C."/>
            <person name="Goker M."/>
            <person name="Bristow J."/>
            <person name="Eisen J.A."/>
            <person name="Markowitz V."/>
            <person name="Hugenholtz P."/>
            <person name="Kyrpides N.C."/>
            <person name="Klenk H.P."/>
            <person name="Han C."/>
        </authorList>
    </citation>
    <scope>NUCLEOTIDE SEQUENCE [LARGE SCALE GENOMIC DNA]</scope>
    <source>
        <strain evidence="11">ATCC 49208 / DSM 771 / VKM B-1644</strain>
    </source>
</reference>
<comment type="cofactor">
    <cofactor evidence="1">
        <name>FAD</name>
        <dbReference type="ChEBI" id="CHEBI:57692"/>
    </cofactor>
</comment>
<dbReference type="InterPro" id="IPR023753">
    <property type="entry name" value="FAD/NAD-binding_dom"/>
</dbReference>
<feature type="domain" description="4Fe-4S ferredoxin-type" evidence="9">
    <location>
        <begin position="101"/>
        <end position="131"/>
    </location>
</feature>
<dbReference type="HOGENOM" id="CLU_004231_0_0_9"/>
<dbReference type="GO" id="GO:0016491">
    <property type="term" value="F:oxidoreductase activity"/>
    <property type="evidence" value="ECO:0007669"/>
    <property type="project" value="UniProtKB-KW"/>
</dbReference>
<dbReference type="EMBL" id="CP001720">
    <property type="protein sequence ID" value="ACV62227.1"/>
    <property type="molecule type" value="Genomic_DNA"/>
</dbReference>
<dbReference type="NCBIfam" id="NF009410">
    <property type="entry name" value="PRK12771.1"/>
    <property type="match status" value="1"/>
</dbReference>